<accession>A0A0H3M9E1</accession>
<gene>
    <name evidence="4" type="ordered locus">ERWE_CDS_08730</name>
</gene>
<evidence type="ECO:0000313" key="5">
    <source>
        <dbReference type="Proteomes" id="UP000001021"/>
    </source>
</evidence>
<dbReference type="KEGG" id="erw:ERWE_CDS_08730"/>
<organism evidence="4 5">
    <name type="scientific">Ehrlichia ruminantium (strain Welgevonden)</name>
    <dbReference type="NCBI Taxonomy" id="254945"/>
    <lineage>
        <taxon>Bacteria</taxon>
        <taxon>Pseudomonadati</taxon>
        <taxon>Pseudomonadota</taxon>
        <taxon>Alphaproteobacteria</taxon>
        <taxon>Rickettsiales</taxon>
        <taxon>Anaplasmataceae</taxon>
        <taxon>Ehrlichia</taxon>
    </lineage>
</organism>
<dbReference type="InterPro" id="IPR005631">
    <property type="entry name" value="SDH"/>
</dbReference>
<sequence>MDPVLEKRKRLLYRSLHRGCKEMDIILGNFALHHIYLLSIEDVDEYEKIINTNDYQLYKYITGEELVPEYLSSNIIKNIVDFNKSLVMSKFSK</sequence>
<evidence type="ECO:0000313" key="4">
    <source>
        <dbReference type="EMBL" id="CAI27367.1"/>
    </source>
</evidence>
<keyword evidence="3" id="KW-0143">Chaperone</keyword>
<dbReference type="PANTHER" id="PTHR12469:SF2">
    <property type="entry name" value="SUCCINATE DEHYDROGENASE ASSEMBLY FACTOR 2, MITOCHONDRIAL"/>
    <property type="match status" value="1"/>
</dbReference>
<comment type="similarity">
    <text evidence="1">Belongs to the SdhE FAD assembly factor family.</text>
</comment>
<reference evidence="4 5" key="1">
    <citation type="journal article" date="2006" name="J. Bacteriol.">
        <title>Comparative genomic analysis of three strains of Ehrlichia ruminantium reveals an active process of genome size plasticity.</title>
        <authorList>
            <person name="Frutos R."/>
            <person name="Viari A."/>
            <person name="Ferraz C."/>
            <person name="Morgat A."/>
            <person name="Eychenie S."/>
            <person name="Kandassami Y."/>
            <person name="Chantal I."/>
            <person name="Bensaid A."/>
            <person name="Coissac E."/>
            <person name="Vachiery N."/>
            <person name="Demaille J."/>
            <person name="Martinez D."/>
        </authorList>
    </citation>
    <scope>NUCLEOTIDE SEQUENCE [LARGE SCALE GENOMIC DNA]</scope>
    <source>
        <strain evidence="4 5">Welgevonden</strain>
    </source>
</reference>
<dbReference type="eggNOG" id="COG2938">
    <property type="taxonomic scope" value="Bacteria"/>
</dbReference>
<proteinExistence type="inferred from homology"/>
<dbReference type="AlphaFoldDB" id="A0A0H3M9E1"/>
<dbReference type="InterPro" id="IPR036714">
    <property type="entry name" value="SDH_sf"/>
</dbReference>
<protein>
    <recommendedName>
        <fullName evidence="2">FAD assembly factor SdhE</fullName>
    </recommendedName>
</protein>
<evidence type="ECO:0000256" key="1">
    <source>
        <dbReference type="ARBA" id="ARBA00008571"/>
    </source>
</evidence>
<keyword evidence="5" id="KW-1185">Reference proteome</keyword>
<evidence type="ECO:0000256" key="2">
    <source>
        <dbReference type="ARBA" id="ARBA00019418"/>
    </source>
</evidence>
<dbReference type="KEGG" id="eru:Erum8240"/>
<dbReference type="EMBL" id="CR925678">
    <property type="protein sequence ID" value="CAI27367.1"/>
    <property type="molecule type" value="Genomic_DNA"/>
</dbReference>
<dbReference type="PANTHER" id="PTHR12469">
    <property type="entry name" value="PROTEIN EMI5 HOMOLOG, MITOCHONDRIAL"/>
    <property type="match status" value="1"/>
</dbReference>
<dbReference type="GeneID" id="33057963"/>
<dbReference type="SUPFAM" id="SSF109910">
    <property type="entry name" value="YgfY-like"/>
    <property type="match status" value="1"/>
</dbReference>
<dbReference type="HOGENOM" id="CLU_103054_1_0_5"/>
<dbReference type="Pfam" id="PF03937">
    <property type="entry name" value="Sdh5"/>
    <property type="match status" value="1"/>
</dbReference>
<name>A0A0H3M9E1_EHRRW</name>
<dbReference type="Gene3D" id="1.10.150.250">
    <property type="entry name" value="Flavinator of succinate dehydrogenase"/>
    <property type="match status" value="1"/>
</dbReference>
<evidence type="ECO:0000256" key="3">
    <source>
        <dbReference type="ARBA" id="ARBA00023186"/>
    </source>
</evidence>
<dbReference type="Proteomes" id="UP000001021">
    <property type="component" value="Chromosome"/>
</dbReference>
<dbReference type="RefSeq" id="WP_011155503.1">
    <property type="nucleotide sequence ID" value="NC_005295.2"/>
</dbReference>
<dbReference type="GO" id="GO:0006099">
    <property type="term" value="P:tricarboxylic acid cycle"/>
    <property type="evidence" value="ECO:0007669"/>
    <property type="project" value="TreeGrafter"/>
</dbReference>